<dbReference type="EMBL" id="LAZR01005945">
    <property type="protein sequence ID" value="KKM95940.1"/>
    <property type="molecule type" value="Genomic_DNA"/>
</dbReference>
<comment type="caution">
    <text evidence="1">The sequence shown here is derived from an EMBL/GenBank/DDBJ whole genome shotgun (WGS) entry which is preliminary data.</text>
</comment>
<evidence type="ECO:0000313" key="1">
    <source>
        <dbReference type="EMBL" id="KKM95940.1"/>
    </source>
</evidence>
<organism evidence="1">
    <name type="scientific">marine sediment metagenome</name>
    <dbReference type="NCBI Taxonomy" id="412755"/>
    <lineage>
        <taxon>unclassified sequences</taxon>
        <taxon>metagenomes</taxon>
        <taxon>ecological metagenomes</taxon>
    </lineage>
</organism>
<protein>
    <submittedName>
        <fullName evidence="1">Uncharacterized protein</fullName>
    </submittedName>
</protein>
<gene>
    <name evidence="1" type="ORF">LCGC14_1183110</name>
</gene>
<proteinExistence type="predicted"/>
<name>A0A0F9P4E5_9ZZZZ</name>
<sequence>MKKLLRDFYLNCNSGVELQQFVWEIMPIILKIKEKYFRILNNGIPSWELDYRLKTEE</sequence>
<reference evidence="1" key="1">
    <citation type="journal article" date="2015" name="Nature">
        <title>Complex archaea that bridge the gap between prokaryotes and eukaryotes.</title>
        <authorList>
            <person name="Spang A."/>
            <person name="Saw J.H."/>
            <person name="Jorgensen S.L."/>
            <person name="Zaremba-Niedzwiedzka K."/>
            <person name="Martijn J."/>
            <person name="Lind A.E."/>
            <person name="van Eijk R."/>
            <person name="Schleper C."/>
            <person name="Guy L."/>
            <person name="Ettema T.J."/>
        </authorList>
    </citation>
    <scope>NUCLEOTIDE SEQUENCE</scope>
</reference>
<dbReference type="AlphaFoldDB" id="A0A0F9P4E5"/>
<accession>A0A0F9P4E5</accession>